<evidence type="ECO:0000256" key="8">
    <source>
        <dbReference type="ARBA" id="ARBA00049547"/>
    </source>
</evidence>
<dbReference type="RefSeq" id="WP_377378590.1">
    <property type="nucleotide sequence ID" value="NZ_JBHSSW010000012.1"/>
</dbReference>
<dbReference type="PANTHER" id="PTHR11530:SF11">
    <property type="entry name" value="D-ASPARTATE OXIDASE"/>
    <property type="match status" value="1"/>
</dbReference>
<sequence>MRRRDFLTAGAGLGTTALAGCVTPATTSSAVALPGAPGDALVQPIGAPMRPIKSSMDRVARTIVGLRPFRKPGPRLESVKVGSKDVVHNYGHGGGGVSLSWGVAEMAASMVKDFGRTDIAVLGSGSIGLSTALDLQRAGADVTIYAKDFPPYTTSNVAGAMWHPVTLFERDQVTPQTLAMLDLASKIAFSRFIRYANDPKYGIYWIRQYSFSDREMSTTYPYVGGDALYPGLVRNQPNGPFGFARYDAYYTLMIDSDIYMRALVNDFLSNGGKMVERSFESESDLEALPQTSIVNCLGLGAGKVFGDESIIPARGQLSFLLPQNDIEYGYAGGTKDHGLLYSFPRKTGILLGGSVDKGDWDMNVREDEVRRMVEGHAWLASKLG</sequence>
<keyword evidence="12" id="KW-1185">Reference proteome</keyword>
<organism evidence="11 12">
    <name type="scientific">Ponticaulis profundi</name>
    <dbReference type="NCBI Taxonomy" id="2665222"/>
    <lineage>
        <taxon>Bacteria</taxon>
        <taxon>Pseudomonadati</taxon>
        <taxon>Pseudomonadota</taxon>
        <taxon>Alphaproteobacteria</taxon>
        <taxon>Hyphomonadales</taxon>
        <taxon>Hyphomonadaceae</taxon>
        <taxon>Ponticaulis</taxon>
    </lineage>
</organism>
<protein>
    <recommendedName>
        <fullName evidence="7">D-amino-acid oxidase</fullName>
        <ecNumber evidence="6">1.4.3.3</ecNumber>
    </recommendedName>
</protein>
<dbReference type="Pfam" id="PF01266">
    <property type="entry name" value="DAO"/>
    <property type="match status" value="1"/>
</dbReference>
<dbReference type="PROSITE" id="PS00677">
    <property type="entry name" value="DAO"/>
    <property type="match status" value="1"/>
</dbReference>
<proteinExistence type="inferred from homology"/>
<dbReference type="Proteomes" id="UP001596303">
    <property type="component" value="Unassembled WGS sequence"/>
</dbReference>
<accession>A0ABW1S9P9</accession>
<evidence type="ECO:0000256" key="3">
    <source>
        <dbReference type="ARBA" id="ARBA00022630"/>
    </source>
</evidence>
<dbReference type="PANTHER" id="PTHR11530">
    <property type="entry name" value="D-AMINO ACID OXIDASE"/>
    <property type="match status" value="1"/>
</dbReference>
<gene>
    <name evidence="11" type="ORF">ACFQDM_09960</name>
</gene>
<comment type="cofactor">
    <cofactor evidence="1">
        <name>FAD</name>
        <dbReference type="ChEBI" id="CHEBI:57692"/>
    </cofactor>
</comment>
<evidence type="ECO:0000256" key="6">
    <source>
        <dbReference type="ARBA" id="ARBA00039101"/>
    </source>
</evidence>
<evidence type="ECO:0000256" key="9">
    <source>
        <dbReference type="SAM" id="SignalP"/>
    </source>
</evidence>
<comment type="caution">
    <text evidence="11">The sequence shown here is derived from an EMBL/GenBank/DDBJ whole genome shotgun (WGS) entry which is preliminary data.</text>
</comment>
<keyword evidence="3" id="KW-0285">Flavoprotein</keyword>
<name>A0ABW1S9P9_9PROT</name>
<dbReference type="InterPro" id="IPR006181">
    <property type="entry name" value="D-amino_acid_oxidase_CS"/>
</dbReference>
<dbReference type="GO" id="GO:0016491">
    <property type="term" value="F:oxidoreductase activity"/>
    <property type="evidence" value="ECO:0007669"/>
    <property type="project" value="UniProtKB-KW"/>
</dbReference>
<dbReference type="Gene3D" id="3.30.9.10">
    <property type="entry name" value="D-Amino Acid Oxidase, subunit A, domain 2"/>
    <property type="match status" value="1"/>
</dbReference>
<dbReference type="EC" id="1.4.3.3" evidence="6"/>
<feature type="chain" id="PRO_5046872099" description="D-amino-acid oxidase" evidence="9">
    <location>
        <begin position="20"/>
        <end position="384"/>
    </location>
</feature>
<evidence type="ECO:0000256" key="4">
    <source>
        <dbReference type="ARBA" id="ARBA00022827"/>
    </source>
</evidence>
<keyword evidence="5 11" id="KW-0560">Oxidoreductase</keyword>
<evidence type="ECO:0000256" key="5">
    <source>
        <dbReference type="ARBA" id="ARBA00023002"/>
    </source>
</evidence>
<evidence type="ECO:0000313" key="11">
    <source>
        <dbReference type="EMBL" id="MFC6198406.1"/>
    </source>
</evidence>
<dbReference type="EMBL" id="JBHSSW010000012">
    <property type="protein sequence ID" value="MFC6198406.1"/>
    <property type="molecule type" value="Genomic_DNA"/>
</dbReference>
<evidence type="ECO:0000259" key="10">
    <source>
        <dbReference type="Pfam" id="PF01266"/>
    </source>
</evidence>
<feature type="signal peptide" evidence="9">
    <location>
        <begin position="1"/>
        <end position="19"/>
    </location>
</feature>
<evidence type="ECO:0000256" key="1">
    <source>
        <dbReference type="ARBA" id="ARBA00001974"/>
    </source>
</evidence>
<comment type="catalytic activity">
    <reaction evidence="8">
        <text>a D-alpha-amino acid + O2 + H2O = a 2-oxocarboxylate + H2O2 + NH4(+)</text>
        <dbReference type="Rhea" id="RHEA:21816"/>
        <dbReference type="ChEBI" id="CHEBI:15377"/>
        <dbReference type="ChEBI" id="CHEBI:15379"/>
        <dbReference type="ChEBI" id="CHEBI:16240"/>
        <dbReference type="ChEBI" id="CHEBI:28938"/>
        <dbReference type="ChEBI" id="CHEBI:35179"/>
        <dbReference type="ChEBI" id="CHEBI:59871"/>
        <dbReference type="EC" id="1.4.3.3"/>
    </reaction>
    <physiologicalReaction direction="left-to-right" evidence="8">
        <dbReference type="Rhea" id="RHEA:21817"/>
    </physiologicalReaction>
</comment>
<dbReference type="Gene3D" id="3.40.50.720">
    <property type="entry name" value="NAD(P)-binding Rossmann-like Domain"/>
    <property type="match status" value="2"/>
</dbReference>
<dbReference type="InterPro" id="IPR006076">
    <property type="entry name" value="FAD-dep_OxRdtase"/>
</dbReference>
<keyword evidence="9" id="KW-0732">Signal</keyword>
<evidence type="ECO:0000256" key="2">
    <source>
        <dbReference type="ARBA" id="ARBA00006730"/>
    </source>
</evidence>
<evidence type="ECO:0000313" key="12">
    <source>
        <dbReference type="Proteomes" id="UP001596303"/>
    </source>
</evidence>
<dbReference type="InterPro" id="IPR023209">
    <property type="entry name" value="DAO"/>
</dbReference>
<evidence type="ECO:0000256" key="7">
    <source>
        <dbReference type="ARBA" id="ARBA00039751"/>
    </source>
</evidence>
<feature type="domain" description="FAD dependent oxidoreductase" evidence="10">
    <location>
        <begin position="118"/>
        <end position="373"/>
    </location>
</feature>
<dbReference type="PROSITE" id="PS51257">
    <property type="entry name" value="PROKAR_LIPOPROTEIN"/>
    <property type="match status" value="1"/>
</dbReference>
<keyword evidence="4" id="KW-0274">FAD</keyword>
<comment type="similarity">
    <text evidence="2">Belongs to the DAMOX/DASOX family.</text>
</comment>
<reference evidence="12" key="1">
    <citation type="journal article" date="2019" name="Int. J. Syst. Evol. Microbiol.">
        <title>The Global Catalogue of Microorganisms (GCM) 10K type strain sequencing project: providing services to taxonomists for standard genome sequencing and annotation.</title>
        <authorList>
            <consortium name="The Broad Institute Genomics Platform"/>
            <consortium name="The Broad Institute Genome Sequencing Center for Infectious Disease"/>
            <person name="Wu L."/>
            <person name="Ma J."/>
        </authorList>
    </citation>
    <scope>NUCLEOTIDE SEQUENCE [LARGE SCALE GENOMIC DNA]</scope>
    <source>
        <strain evidence="12">CGMCC-1.15741</strain>
    </source>
</reference>
<dbReference type="SUPFAM" id="SSF51971">
    <property type="entry name" value="Nucleotide-binding domain"/>
    <property type="match status" value="1"/>
</dbReference>